<evidence type="ECO:0000313" key="1">
    <source>
        <dbReference type="EMBL" id="KAI5647403.1"/>
    </source>
</evidence>
<organism evidence="1 2">
    <name type="scientific">Catharanthus roseus</name>
    <name type="common">Madagascar periwinkle</name>
    <name type="synonym">Vinca rosea</name>
    <dbReference type="NCBI Taxonomy" id="4058"/>
    <lineage>
        <taxon>Eukaryota</taxon>
        <taxon>Viridiplantae</taxon>
        <taxon>Streptophyta</taxon>
        <taxon>Embryophyta</taxon>
        <taxon>Tracheophyta</taxon>
        <taxon>Spermatophyta</taxon>
        <taxon>Magnoliopsida</taxon>
        <taxon>eudicotyledons</taxon>
        <taxon>Gunneridae</taxon>
        <taxon>Pentapetalae</taxon>
        <taxon>asterids</taxon>
        <taxon>lamiids</taxon>
        <taxon>Gentianales</taxon>
        <taxon>Apocynaceae</taxon>
        <taxon>Rauvolfioideae</taxon>
        <taxon>Vinceae</taxon>
        <taxon>Catharanthinae</taxon>
        <taxon>Catharanthus</taxon>
    </lineage>
</organism>
<dbReference type="EMBL" id="CM044708">
    <property type="protein sequence ID" value="KAI5647403.1"/>
    <property type="molecule type" value="Genomic_DNA"/>
</dbReference>
<reference evidence="2" key="1">
    <citation type="journal article" date="2023" name="Nat. Plants">
        <title>Single-cell RNA sequencing provides a high-resolution roadmap for understanding the multicellular compartmentation of specialized metabolism.</title>
        <authorList>
            <person name="Sun S."/>
            <person name="Shen X."/>
            <person name="Li Y."/>
            <person name="Li Y."/>
            <person name="Wang S."/>
            <person name="Li R."/>
            <person name="Zhang H."/>
            <person name="Shen G."/>
            <person name="Guo B."/>
            <person name="Wei J."/>
            <person name="Xu J."/>
            <person name="St-Pierre B."/>
            <person name="Chen S."/>
            <person name="Sun C."/>
        </authorList>
    </citation>
    <scope>NUCLEOTIDE SEQUENCE [LARGE SCALE GENOMIC DNA]</scope>
</reference>
<sequence>MSHCVPSWEIVDDDNDNPRFTLLPNSNPIPTTDFPTLDYEVTELTWENGQLTLHGLGHPRMPNRAAANSSNFFNRYNSAGGSGGGGTAGTLESIVNQATNTQPHDKRPCEGASGVDDELVPWFHENRARGSNPAVAPVRSVPSTALSMDALVPCGRNRGKNHQVQGSNTCGGGGVVGGNSTRVGSCSGAGGERPREARIPHELSSRAPDQSVSGQGSRQVTRETYEKEFGMAGFTSTSLGSPGNTSSTKQCTKTADDHDSFCHSRNQRETEEAEDKKKGSGKLSVTMKRSRAAAIHNQSERKRRDKINQRMKALQRLVPNSSKTDKASMLDEVIEYLKQLQGQVQLMQRLNMSPLMASFIQQQIQMSMMASMGLGGVNMGIGFVDVNAMAAAHVAAAGRPNIAGMPSHVMQVPFIPAAAVTPWDGTVASGAGLPVHSSTPSMPEPMPAYFTYPPQSMPVPVDFTRMTGLYPQPFQEPSSSGLASAKDKPT</sequence>
<name>A0ACB9ZIR1_CATRO</name>
<comment type="caution">
    <text evidence="1">The sequence shown here is derived from an EMBL/GenBank/DDBJ whole genome shotgun (WGS) entry which is preliminary data.</text>
</comment>
<protein>
    <submittedName>
        <fullName evidence="1">Uncharacterized protein</fullName>
    </submittedName>
</protein>
<dbReference type="Proteomes" id="UP001060085">
    <property type="component" value="Linkage Group LG08"/>
</dbReference>
<keyword evidence="2" id="KW-1185">Reference proteome</keyword>
<proteinExistence type="predicted"/>
<accession>A0ACB9ZIR1</accession>
<evidence type="ECO:0000313" key="2">
    <source>
        <dbReference type="Proteomes" id="UP001060085"/>
    </source>
</evidence>
<gene>
    <name evidence="1" type="ORF">M9H77_33408</name>
</gene>